<reference evidence="1" key="1">
    <citation type="submission" date="2022-09" db="EMBL/GenBank/DDBJ databases">
        <title>Maribacter litopenaei sp. nov., isolated from the intestinal tract of the Pacific White Shrimp, Litopenaeus vannamei.</title>
        <authorList>
            <person name="Kim S.Y."/>
            <person name="Hwang C.Y."/>
        </authorList>
    </citation>
    <scope>NUCLEOTIDE SEQUENCE</scope>
    <source>
        <strain evidence="1">HL-LV01</strain>
    </source>
</reference>
<dbReference type="RefSeq" id="WP_260574685.1">
    <property type="nucleotide sequence ID" value="NZ_CP104205.1"/>
</dbReference>
<evidence type="ECO:0000313" key="2">
    <source>
        <dbReference type="Proteomes" id="UP001059209"/>
    </source>
</evidence>
<dbReference type="Proteomes" id="UP001059209">
    <property type="component" value="Chromosome"/>
</dbReference>
<name>A0ABY5YAP6_9FLAO</name>
<protein>
    <submittedName>
        <fullName evidence="1">Uncharacterized protein</fullName>
    </submittedName>
</protein>
<keyword evidence="2" id="KW-1185">Reference proteome</keyword>
<proteinExistence type="predicted"/>
<dbReference type="EMBL" id="CP104205">
    <property type="protein sequence ID" value="UWX56125.1"/>
    <property type="molecule type" value="Genomic_DNA"/>
</dbReference>
<gene>
    <name evidence="1" type="ORF">NYZ99_07475</name>
</gene>
<accession>A0ABY5YAP6</accession>
<sequence length="53" mass="6354">MLKKYSNIFLWMLLALPYSFFAQEVRIFTVSDFDLKDSVKTCLGQYKIWQRGI</sequence>
<evidence type="ECO:0000313" key="1">
    <source>
        <dbReference type="EMBL" id="UWX56125.1"/>
    </source>
</evidence>
<organism evidence="1 2">
    <name type="scientific">Maribacter litopenaei</name>
    <dbReference type="NCBI Taxonomy" id="2976127"/>
    <lineage>
        <taxon>Bacteria</taxon>
        <taxon>Pseudomonadati</taxon>
        <taxon>Bacteroidota</taxon>
        <taxon>Flavobacteriia</taxon>
        <taxon>Flavobacteriales</taxon>
        <taxon>Flavobacteriaceae</taxon>
        <taxon>Maribacter</taxon>
    </lineage>
</organism>